<reference evidence="1" key="2">
    <citation type="submission" date="2015-06" db="UniProtKB">
        <authorList>
            <consortium name="EnsemblProtists"/>
        </authorList>
    </citation>
    <scope>IDENTIFICATION</scope>
    <source>
        <strain evidence="1">Pr102</strain>
    </source>
</reference>
<reference evidence="2" key="1">
    <citation type="journal article" date="2006" name="Science">
        <title>Phytophthora genome sequences uncover evolutionary origins and mechanisms of pathogenesis.</title>
        <authorList>
            <person name="Tyler B.M."/>
            <person name="Tripathy S."/>
            <person name="Zhang X."/>
            <person name="Dehal P."/>
            <person name="Jiang R.H."/>
            <person name="Aerts A."/>
            <person name="Arredondo F.D."/>
            <person name="Baxter L."/>
            <person name="Bensasson D."/>
            <person name="Beynon J.L."/>
            <person name="Chapman J."/>
            <person name="Damasceno C.M."/>
            <person name="Dorrance A.E."/>
            <person name="Dou D."/>
            <person name="Dickerman A.W."/>
            <person name="Dubchak I.L."/>
            <person name="Garbelotto M."/>
            <person name="Gijzen M."/>
            <person name="Gordon S.G."/>
            <person name="Govers F."/>
            <person name="Grunwald N.J."/>
            <person name="Huang W."/>
            <person name="Ivors K.L."/>
            <person name="Jones R.W."/>
            <person name="Kamoun S."/>
            <person name="Krampis K."/>
            <person name="Lamour K.H."/>
            <person name="Lee M.K."/>
            <person name="McDonald W.H."/>
            <person name="Medina M."/>
            <person name="Meijer H.J."/>
            <person name="Nordberg E.K."/>
            <person name="Maclean D.J."/>
            <person name="Ospina-Giraldo M.D."/>
            <person name="Morris P.F."/>
            <person name="Phuntumart V."/>
            <person name="Putnam N.H."/>
            <person name="Rash S."/>
            <person name="Rose J.K."/>
            <person name="Sakihama Y."/>
            <person name="Salamov A.A."/>
            <person name="Savidor A."/>
            <person name="Scheuring C.F."/>
            <person name="Smith B.M."/>
            <person name="Sobral B.W."/>
            <person name="Terry A."/>
            <person name="Torto-Alalibo T.A."/>
            <person name="Win J."/>
            <person name="Xu Z."/>
            <person name="Zhang H."/>
            <person name="Grigoriev I.V."/>
            <person name="Rokhsar D.S."/>
            <person name="Boore J.L."/>
        </authorList>
    </citation>
    <scope>NUCLEOTIDE SEQUENCE [LARGE SCALE GENOMIC DNA]</scope>
    <source>
        <strain evidence="2">Pr102</strain>
    </source>
</reference>
<dbReference type="EnsemblProtists" id="Phyra86837">
    <property type="protein sequence ID" value="Phyra86837"/>
    <property type="gene ID" value="Phyra86837"/>
</dbReference>
<evidence type="ECO:0000313" key="1">
    <source>
        <dbReference type="EnsemblProtists" id="Phyra86837"/>
    </source>
</evidence>
<dbReference type="eggNOG" id="ENOG502S0E9">
    <property type="taxonomic scope" value="Eukaryota"/>
</dbReference>
<organism evidence="1 2">
    <name type="scientific">Phytophthora ramorum</name>
    <name type="common">Sudden oak death agent</name>
    <dbReference type="NCBI Taxonomy" id="164328"/>
    <lineage>
        <taxon>Eukaryota</taxon>
        <taxon>Sar</taxon>
        <taxon>Stramenopiles</taxon>
        <taxon>Oomycota</taxon>
        <taxon>Peronosporomycetes</taxon>
        <taxon>Peronosporales</taxon>
        <taxon>Peronosporaceae</taxon>
        <taxon>Phytophthora</taxon>
    </lineage>
</organism>
<dbReference type="OMA" id="SKRINNC"/>
<dbReference type="EMBL" id="DS567203">
    <property type="status" value="NOT_ANNOTATED_CDS"/>
    <property type="molecule type" value="Genomic_DNA"/>
</dbReference>
<dbReference type="VEuPathDB" id="FungiDB:KRP23_11127"/>
<evidence type="ECO:0000313" key="2">
    <source>
        <dbReference type="Proteomes" id="UP000005238"/>
    </source>
</evidence>
<accession>H3H7V2</accession>
<sequence>MTYTIHQQYRRMLGFAHPDLMRLMKYEGVTLFVDGTFKVTPRPFKQTLIWIQVQCNQQWAPSAVLCNFEAALQQGVRGYFPSAFIVGCLFHWEQALRRKTISLGIPADQISLAMKPGSLDTLTLVPEDLILCKAVPYVVKRLYAKLDIRGVKTKWDKFWTYFKNTWTILYKSSFWNISAMVEAHASLVNRTNNPLEAYNRVLATRFGTTHPPLLSFINEITVESV</sequence>
<proteinExistence type="predicted"/>
<dbReference type="HOGENOM" id="CLU_1231973_0_0_1"/>
<dbReference type="VEuPathDB" id="FungiDB:KRP22_6335"/>
<dbReference type="InParanoid" id="H3H7V2"/>
<name>H3H7V2_PHYRM</name>
<dbReference type="Proteomes" id="UP000005238">
    <property type="component" value="Unassembled WGS sequence"/>
</dbReference>
<evidence type="ECO:0008006" key="3">
    <source>
        <dbReference type="Google" id="ProtNLM"/>
    </source>
</evidence>
<keyword evidence="2" id="KW-1185">Reference proteome</keyword>
<protein>
    <recommendedName>
        <fullName evidence="3">MULE transposase domain-containing protein</fullName>
    </recommendedName>
</protein>
<dbReference type="AlphaFoldDB" id="H3H7V2"/>